<organism evidence="1 2">
    <name type="scientific">Nocardia aurantiaca</name>
    <dbReference type="NCBI Taxonomy" id="2675850"/>
    <lineage>
        <taxon>Bacteria</taxon>
        <taxon>Bacillati</taxon>
        <taxon>Actinomycetota</taxon>
        <taxon>Actinomycetes</taxon>
        <taxon>Mycobacteriales</taxon>
        <taxon>Nocardiaceae</taxon>
        <taxon>Nocardia</taxon>
    </lineage>
</organism>
<dbReference type="AlphaFoldDB" id="A0A6I3L0D9"/>
<dbReference type="EMBL" id="WMBB01000006">
    <property type="protein sequence ID" value="MTE14155.1"/>
    <property type="molecule type" value="Genomic_DNA"/>
</dbReference>
<protein>
    <recommendedName>
        <fullName evidence="3">ParB/Sulfiredoxin domain-containing protein</fullName>
    </recommendedName>
</protein>
<dbReference type="RefSeq" id="WP_154788552.1">
    <property type="nucleotide sequence ID" value="NZ_WMBB01000006.1"/>
</dbReference>
<evidence type="ECO:0000313" key="2">
    <source>
        <dbReference type="Proteomes" id="UP000432464"/>
    </source>
</evidence>
<accession>A0A6I3L0D9</accession>
<sequence length="281" mass="31140">MTTIGFRTETIDVTPQLAARWLERNTNNRPMSKLMVAQLADAMTRGEWLHTHQGIAFDTNGVLVDGQHRLAAVVKSGRTVRMQVTHGVEPKTFAVLDTGRKRSARDVLSLQGEENAAQLASALRVHHLYTTNPDSTWTGGQSQVTNEQIVEFLAAHPGMRASVELAKSLNKAFRILVPAAAVGHYLTCSTRPDIDQFAWLEGLETGANLTEHDPRLMLRNVILRLSAGKSTAKADGSRNQLHLYLKAWNAWVHGAEVRQLNIKAAESMPMVTVRPWNDTRP</sequence>
<name>A0A6I3L0D9_9NOCA</name>
<keyword evidence="2" id="KW-1185">Reference proteome</keyword>
<gene>
    <name evidence="1" type="ORF">GLP40_15455</name>
</gene>
<evidence type="ECO:0008006" key="3">
    <source>
        <dbReference type="Google" id="ProtNLM"/>
    </source>
</evidence>
<proteinExistence type="predicted"/>
<reference evidence="1 2" key="1">
    <citation type="submission" date="2019-11" db="EMBL/GenBank/DDBJ databases">
        <title>Nocardia sp. nov. CT2-14 isolated from soil.</title>
        <authorList>
            <person name="Kanchanasin P."/>
            <person name="Tanasupawat S."/>
            <person name="Yuki M."/>
            <person name="Kudo T."/>
        </authorList>
    </citation>
    <scope>NUCLEOTIDE SEQUENCE [LARGE SCALE GENOMIC DNA]</scope>
    <source>
        <strain evidence="1 2">CT2-14</strain>
    </source>
</reference>
<dbReference type="Proteomes" id="UP000432464">
    <property type="component" value="Unassembled WGS sequence"/>
</dbReference>
<evidence type="ECO:0000313" key="1">
    <source>
        <dbReference type="EMBL" id="MTE14155.1"/>
    </source>
</evidence>
<comment type="caution">
    <text evidence="1">The sequence shown here is derived from an EMBL/GenBank/DDBJ whole genome shotgun (WGS) entry which is preliminary data.</text>
</comment>